<evidence type="ECO:0000313" key="3">
    <source>
        <dbReference type="EMBL" id="KAF5365144.1"/>
    </source>
</evidence>
<feature type="domain" description="Fe2OG dioxygenase" evidence="2">
    <location>
        <begin position="236"/>
        <end position="376"/>
    </location>
</feature>
<dbReference type="OrthoDB" id="412814at2759"/>
<evidence type="ECO:0000256" key="1">
    <source>
        <dbReference type="SAM" id="MobiDB-lite"/>
    </source>
</evidence>
<dbReference type="GO" id="GO:0006631">
    <property type="term" value="P:fatty acid metabolic process"/>
    <property type="evidence" value="ECO:0007669"/>
    <property type="project" value="TreeGrafter"/>
</dbReference>
<keyword evidence="4" id="KW-1185">Reference proteome</keyword>
<dbReference type="InterPro" id="IPR032870">
    <property type="entry name" value="ALKBH7-like"/>
</dbReference>
<dbReference type="SUPFAM" id="SSF51197">
    <property type="entry name" value="Clavaminate synthase-like"/>
    <property type="match status" value="1"/>
</dbReference>
<comment type="caution">
    <text evidence="3">The sequence shown here is derived from an EMBL/GenBank/DDBJ whole genome shotgun (WGS) entry which is preliminary data.</text>
</comment>
<dbReference type="GO" id="GO:0016706">
    <property type="term" value="F:2-oxoglutarate-dependent dioxygenase activity"/>
    <property type="evidence" value="ECO:0007669"/>
    <property type="project" value="TreeGrafter"/>
</dbReference>
<protein>
    <recommendedName>
        <fullName evidence="2">Fe2OG dioxygenase domain-containing protein</fullName>
    </recommendedName>
</protein>
<dbReference type="GO" id="GO:0006974">
    <property type="term" value="P:DNA damage response"/>
    <property type="evidence" value="ECO:0007669"/>
    <property type="project" value="InterPro"/>
</dbReference>
<feature type="region of interest" description="Disordered" evidence="1">
    <location>
        <begin position="170"/>
        <end position="189"/>
    </location>
</feature>
<dbReference type="InterPro" id="IPR027450">
    <property type="entry name" value="AlkB-like"/>
</dbReference>
<feature type="region of interest" description="Disordered" evidence="1">
    <location>
        <begin position="57"/>
        <end position="117"/>
    </location>
</feature>
<reference evidence="3 4" key="1">
    <citation type="journal article" date="2020" name="ISME J.">
        <title>Uncovering the hidden diversity of litter-decomposition mechanisms in mushroom-forming fungi.</title>
        <authorList>
            <person name="Floudas D."/>
            <person name="Bentzer J."/>
            <person name="Ahren D."/>
            <person name="Johansson T."/>
            <person name="Persson P."/>
            <person name="Tunlid A."/>
        </authorList>
    </citation>
    <scope>NUCLEOTIDE SEQUENCE [LARGE SCALE GENOMIC DNA]</scope>
    <source>
        <strain evidence="3 4">CBS 406.79</strain>
    </source>
</reference>
<dbReference type="PANTHER" id="PTHR21052">
    <property type="entry name" value="SPERMATOGENESIS ASSOCIATED 11-RELATED"/>
    <property type="match status" value="1"/>
</dbReference>
<evidence type="ECO:0000259" key="2">
    <source>
        <dbReference type="PROSITE" id="PS51471"/>
    </source>
</evidence>
<accession>A0A8H5GI00</accession>
<name>A0A8H5GI00_9AGAR</name>
<dbReference type="Proteomes" id="UP000518752">
    <property type="component" value="Unassembled WGS sequence"/>
</dbReference>
<organism evidence="3 4">
    <name type="scientific">Collybiopsis confluens</name>
    <dbReference type="NCBI Taxonomy" id="2823264"/>
    <lineage>
        <taxon>Eukaryota</taxon>
        <taxon>Fungi</taxon>
        <taxon>Dikarya</taxon>
        <taxon>Basidiomycota</taxon>
        <taxon>Agaricomycotina</taxon>
        <taxon>Agaricomycetes</taxon>
        <taxon>Agaricomycetidae</taxon>
        <taxon>Agaricales</taxon>
        <taxon>Marasmiineae</taxon>
        <taxon>Omphalotaceae</taxon>
        <taxon>Collybiopsis</taxon>
    </lineage>
</organism>
<proteinExistence type="predicted"/>
<dbReference type="EMBL" id="JAACJN010000174">
    <property type="protein sequence ID" value="KAF5365144.1"/>
    <property type="molecule type" value="Genomic_DNA"/>
</dbReference>
<dbReference type="Gene3D" id="2.60.120.590">
    <property type="entry name" value="Alpha-ketoglutarate-dependent dioxygenase AlkB-like"/>
    <property type="match status" value="1"/>
</dbReference>
<dbReference type="PANTHER" id="PTHR21052:SF0">
    <property type="entry name" value="ALPHA-KETOGLUTARATE-DEPENDENT DIOXYGENASE ALKB HOMOLOG 7, MITOCHONDRIAL"/>
    <property type="match status" value="1"/>
</dbReference>
<sequence length="385" mass="41710">MSIEISTELGMPKVEPTLEDKISNITHSKRTIQVEPAGFLTGIENGHKRLKLDIPTTSNKVDSYSSDSDTDAEAPDEKPFSSLSPDSLFDEPLELPRSSLGPDQDLQPPKPCKPALRTAPPIPGLFFDPSVRLSDALADEVAKFCMEQYFVEDRSGKRINQAMLFERAKGASGSSEERHGAATGSSVPANAASEPIFPTSATSLPPPLLSLLDSLSHILKPTLPDETHKLLFPSSHPLHARQAILNLYAPGEGISPHVDLLRRFGDGIIGVSFYGGCVMQFERVQGENDDAQPEASDAPTEEIYSVYLPQNSIIVLTGDARYRWTHGIALRDGDWVLSDGEGKGRDDDAVCGTEVSPRAGWIPRSTRLSITFRWLLPGADIVGGG</sequence>
<dbReference type="InterPro" id="IPR005123">
    <property type="entry name" value="Oxoglu/Fe-dep_dioxygenase_dom"/>
</dbReference>
<evidence type="ECO:0000313" key="4">
    <source>
        <dbReference type="Proteomes" id="UP000518752"/>
    </source>
</evidence>
<dbReference type="PROSITE" id="PS51471">
    <property type="entry name" value="FE2OG_OXY"/>
    <property type="match status" value="1"/>
</dbReference>
<dbReference type="Pfam" id="PF13532">
    <property type="entry name" value="2OG-FeII_Oxy_2"/>
    <property type="match status" value="1"/>
</dbReference>
<dbReference type="GO" id="GO:0005759">
    <property type="term" value="C:mitochondrial matrix"/>
    <property type="evidence" value="ECO:0007669"/>
    <property type="project" value="TreeGrafter"/>
</dbReference>
<dbReference type="AlphaFoldDB" id="A0A8H5GI00"/>
<gene>
    <name evidence="3" type="ORF">D9757_012619</name>
</gene>
<feature type="compositionally biased region" description="Polar residues" evidence="1">
    <location>
        <begin position="57"/>
        <end position="67"/>
    </location>
</feature>
<dbReference type="InterPro" id="IPR037151">
    <property type="entry name" value="AlkB-like_sf"/>
</dbReference>